<dbReference type="Proteomes" id="UP000242715">
    <property type="component" value="Unassembled WGS sequence"/>
</dbReference>
<reference evidence="2" key="1">
    <citation type="journal article" date="2017" name="Front. Plant Sci.">
        <title>Climate Clever Clovers: New Paradigm to Reduce the Environmental Footprint of Ruminants by Breeding Low Methanogenic Forages Utilizing Haplotype Variation.</title>
        <authorList>
            <person name="Kaur P."/>
            <person name="Appels R."/>
            <person name="Bayer P.E."/>
            <person name="Keeble-Gagnere G."/>
            <person name="Wang J."/>
            <person name="Hirakawa H."/>
            <person name="Shirasawa K."/>
            <person name="Vercoe P."/>
            <person name="Stefanova K."/>
            <person name="Durmic Z."/>
            <person name="Nichols P."/>
            <person name="Revell C."/>
            <person name="Isobe S.N."/>
            <person name="Edwards D."/>
            <person name="Erskine W."/>
        </authorList>
    </citation>
    <scope>NUCLEOTIDE SEQUENCE [LARGE SCALE GENOMIC DNA]</scope>
    <source>
        <strain evidence="2">cv. Daliak</strain>
    </source>
</reference>
<dbReference type="EMBL" id="DF973901">
    <property type="protein sequence ID" value="GAU42146.1"/>
    <property type="molecule type" value="Genomic_DNA"/>
</dbReference>
<gene>
    <name evidence="1" type="ORF">TSUD_239000</name>
</gene>
<sequence>MHLSHKYRCCFVLVVNGNCTMVIKQLRHESPMMACEVPNLLQEPNVLASSYELLGQEVI</sequence>
<keyword evidence="2" id="KW-1185">Reference proteome</keyword>
<name>A0A2Z6NEG9_TRISU</name>
<evidence type="ECO:0000313" key="2">
    <source>
        <dbReference type="Proteomes" id="UP000242715"/>
    </source>
</evidence>
<evidence type="ECO:0000313" key="1">
    <source>
        <dbReference type="EMBL" id="GAU42146.1"/>
    </source>
</evidence>
<dbReference type="AlphaFoldDB" id="A0A2Z6NEG9"/>
<accession>A0A2Z6NEG9</accession>
<proteinExistence type="predicted"/>
<protein>
    <submittedName>
        <fullName evidence="1">Uncharacterized protein</fullName>
    </submittedName>
</protein>
<organism evidence="1 2">
    <name type="scientific">Trifolium subterraneum</name>
    <name type="common">Subterranean clover</name>
    <dbReference type="NCBI Taxonomy" id="3900"/>
    <lineage>
        <taxon>Eukaryota</taxon>
        <taxon>Viridiplantae</taxon>
        <taxon>Streptophyta</taxon>
        <taxon>Embryophyta</taxon>
        <taxon>Tracheophyta</taxon>
        <taxon>Spermatophyta</taxon>
        <taxon>Magnoliopsida</taxon>
        <taxon>eudicotyledons</taxon>
        <taxon>Gunneridae</taxon>
        <taxon>Pentapetalae</taxon>
        <taxon>rosids</taxon>
        <taxon>fabids</taxon>
        <taxon>Fabales</taxon>
        <taxon>Fabaceae</taxon>
        <taxon>Papilionoideae</taxon>
        <taxon>50 kb inversion clade</taxon>
        <taxon>NPAAA clade</taxon>
        <taxon>Hologalegina</taxon>
        <taxon>IRL clade</taxon>
        <taxon>Trifolieae</taxon>
        <taxon>Trifolium</taxon>
    </lineage>
</organism>